<dbReference type="InParanoid" id="H2Y9V4"/>
<evidence type="ECO:0000256" key="13">
    <source>
        <dbReference type="ARBA" id="ARBA00049192"/>
    </source>
</evidence>
<evidence type="ECO:0008006" key="20">
    <source>
        <dbReference type="Google" id="ProtNLM"/>
    </source>
</evidence>
<dbReference type="eggNOG" id="KOG0139">
    <property type="taxonomic scope" value="Eukaryota"/>
</dbReference>
<reference evidence="19" key="1">
    <citation type="submission" date="2003-08" db="EMBL/GenBank/DDBJ databases">
        <authorList>
            <person name="Birren B."/>
            <person name="Nusbaum C."/>
            <person name="Abebe A."/>
            <person name="Abouelleil A."/>
            <person name="Adekoya E."/>
            <person name="Ait-zahra M."/>
            <person name="Allen N."/>
            <person name="Allen T."/>
            <person name="An P."/>
            <person name="Anderson M."/>
            <person name="Anderson S."/>
            <person name="Arachchi H."/>
            <person name="Armbruster J."/>
            <person name="Bachantsang P."/>
            <person name="Baldwin J."/>
            <person name="Barry A."/>
            <person name="Bayul T."/>
            <person name="Blitshsteyn B."/>
            <person name="Bloom T."/>
            <person name="Blye J."/>
            <person name="Boguslavskiy L."/>
            <person name="Borowsky M."/>
            <person name="Boukhgalter B."/>
            <person name="Brunache A."/>
            <person name="Butler J."/>
            <person name="Calixte N."/>
            <person name="Calvo S."/>
            <person name="Camarata J."/>
            <person name="Campo K."/>
            <person name="Chang J."/>
            <person name="Cheshatsang Y."/>
            <person name="Citroen M."/>
            <person name="Collymore A."/>
            <person name="Considine T."/>
            <person name="Cook A."/>
            <person name="Cooke P."/>
            <person name="Corum B."/>
            <person name="Cuomo C."/>
            <person name="David R."/>
            <person name="Dawoe T."/>
            <person name="Degray S."/>
            <person name="Dodge S."/>
            <person name="Dooley K."/>
            <person name="Dorje P."/>
            <person name="Dorjee K."/>
            <person name="Dorris L."/>
            <person name="Duffey N."/>
            <person name="Dupes A."/>
            <person name="Elkins T."/>
            <person name="Engels R."/>
            <person name="Erickson J."/>
            <person name="Farina A."/>
            <person name="Faro S."/>
            <person name="Ferreira P."/>
            <person name="Fischer H."/>
            <person name="Fitzgerald M."/>
            <person name="Foley K."/>
            <person name="Gage D."/>
            <person name="Galagan J."/>
            <person name="Gearin G."/>
            <person name="Gnerre S."/>
            <person name="Gnirke A."/>
            <person name="Goyette A."/>
            <person name="Graham J."/>
            <person name="Grandbois E."/>
            <person name="Gyaltsen K."/>
            <person name="Hafez N."/>
            <person name="Hagopian D."/>
            <person name="Hagos B."/>
            <person name="Hall J."/>
            <person name="Hatcher B."/>
            <person name="Heller A."/>
            <person name="Higgins H."/>
            <person name="Honan T."/>
            <person name="Horn A."/>
            <person name="Houde N."/>
            <person name="Hughes L."/>
            <person name="Hulme W."/>
            <person name="Husby E."/>
            <person name="Iliev I."/>
            <person name="Jaffe D."/>
            <person name="Jones C."/>
            <person name="Kamal M."/>
            <person name="Kamat A."/>
            <person name="Kamvysselis M."/>
            <person name="Karlsson E."/>
            <person name="Kells C."/>
            <person name="Kieu A."/>
            <person name="Kisner P."/>
            <person name="Kodira C."/>
            <person name="Kulbokas E."/>
            <person name="Labutti K."/>
            <person name="Lama D."/>
            <person name="Landers T."/>
            <person name="Leger J."/>
            <person name="Levine S."/>
            <person name="Lewis D."/>
            <person name="Lewis T."/>
            <person name="Lindblad-toh K."/>
            <person name="Liu X."/>
            <person name="Lokyitsang T."/>
            <person name="Lokyitsang Y."/>
            <person name="Lucien O."/>
            <person name="Lui A."/>
            <person name="Ma L.J."/>
            <person name="Mabbitt R."/>
            <person name="Macdonald J."/>
            <person name="Maclean C."/>
            <person name="Major J."/>
            <person name="Manning J."/>
            <person name="Marabella R."/>
            <person name="Maru K."/>
            <person name="Matthews C."/>
            <person name="Mauceli E."/>
            <person name="Mccarthy M."/>
            <person name="Mcdonough S."/>
            <person name="Mcghee T."/>
            <person name="Meldrim J."/>
            <person name="Meneus L."/>
            <person name="Mesirov J."/>
            <person name="Mihalev A."/>
            <person name="Mihova T."/>
            <person name="Mikkelsen T."/>
            <person name="Mlenga V."/>
            <person name="Moru K."/>
            <person name="Mozes J."/>
            <person name="Mulrain L."/>
            <person name="Munson G."/>
            <person name="Naylor J."/>
            <person name="Newes C."/>
            <person name="Nguyen C."/>
            <person name="Nguyen N."/>
            <person name="Nguyen T."/>
            <person name="Nicol R."/>
            <person name="Nielsen C."/>
            <person name="Nizzari M."/>
            <person name="Norbu C."/>
            <person name="Norbu N."/>
            <person name="O'donnell P."/>
            <person name="Okoawo O."/>
            <person name="O'leary S."/>
            <person name="Omotosho B."/>
            <person name="O'neill K."/>
            <person name="Osman S."/>
            <person name="Parker S."/>
            <person name="Perrin D."/>
            <person name="Phunkhang P."/>
            <person name="Piqani B."/>
            <person name="Purcell S."/>
            <person name="Rachupka T."/>
            <person name="Ramasamy U."/>
            <person name="Rameau R."/>
            <person name="Ray V."/>
            <person name="Raymond C."/>
            <person name="Retta R."/>
            <person name="Richardson S."/>
            <person name="Rise C."/>
            <person name="Rodriguez J."/>
            <person name="Rogers J."/>
            <person name="Rogov P."/>
            <person name="Rutman M."/>
            <person name="Schupbach R."/>
            <person name="Seaman C."/>
            <person name="Settipalli S."/>
            <person name="Sharpe T."/>
            <person name="Sheridan J."/>
            <person name="Sherpa N."/>
            <person name="Shi J."/>
            <person name="Smirnov S."/>
            <person name="Smith C."/>
            <person name="Sougnez C."/>
            <person name="Spencer B."/>
            <person name="Stalker J."/>
            <person name="Stange-thomann N."/>
            <person name="Stavropoulos S."/>
            <person name="Stetson K."/>
            <person name="Stone C."/>
            <person name="Stone S."/>
            <person name="Stubbs M."/>
            <person name="Talamas J."/>
            <person name="Tchuinga P."/>
            <person name="Tenzing P."/>
            <person name="Tesfaye S."/>
            <person name="Theodore J."/>
            <person name="Thoulutsang Y."/>
            <person name="Topham K."/>
            <person name="Towey S."/>
            <person name="Tsamla T."/>
            <person name="Tsomo N."/>
            <person name="Vallee D."/>
            <person name="Vassiliev H."/>
            <person name="Venkataraman V."/>
            <person name="Vinson J."/>
            <person name="Vo A."/>
            <person name="Wade C."/>
            <person name="Wang S."/>
            <person name="Wangchuk T."/>
            <person name="Wangdi T."/>
            <person name="Whittaker C."/>
            <person name="Wilkinson J."/>
            <person name="Wu Y."/>
            <person name="Wyman D."/>
            <person name="Yadav S."/>
            <person name="Yang S."/>
            <person name="Yang X."/>
            <person name="Yeager S."/>
            <person name="Yee E."/>
            <person name="Young G."/>
            <person name="Zainoun J."/>
            <person name="Zembeck L."/>
            <person name="Zimmer A."/>
            <person name="Zody M."/>
            <person name="Lander E."/>
        </authorList>
    </citation>
    <scope>NUCLEOTIDE SEQUENCE [LARGE SCALE GENOMIC DNA]</scope>
</reference>
<evidence type="ECO:0000256" key="1">
    <source>
        <dbReference type="ARBA" id="ARBA00001974"/>
    </source>
</evidence>
<dbReference type="Gene3D" id="1.10.540.10">
    <property type="entry name" value="Acyl-CoA dehydrogenase/oxidase, N-terminal domain"/>
    <property type="match status" value="1"/>
</dbReference>
<evidence type="ECO:0000256" key="4">
    <source>
        <dbReference type="ARBA" id="ARBA00022630"/>
    </source>
</evidence>
<dbReference type="SUPFAM" id="SSF56645">
    <property type="entry name" value="Acyl-CoA dehydrogenase NM domain-like"/>
    <property type="match status" value="1"/>
</dbReference>
<dbReference type="Gene3D" id="1.20.140.10">
    <property type="entry name" value="Butyryl-CoA Dehydrogenase, subunit A, domain 3"/>
    <property type="match status" value="1"/>
</dbReference>
<evidence type="ECO:0000313" key="19">
    <source>
        <dbReference type="Proteomes" id="UP000007875"/>
    </source>
</evidence>
<dbReference type="HOGENOM" id="CLU_018204_0_3_1"/>
<dbReference type="SUPFAM" id="SSF47203">
    <property type="entry name" value="Acyl-CoA dehydrogenase C-terminal domain-like"/>
    <property type="match status" value="1"/>
</dbReference>
<dbReference type="PROSITE" id="PS00073">
    <property type="entry name" value="ACYL_COA_DH_2"/>
    <property type="match status" value="1"/>
</dbReference>
<evidence type="ECO:0000256" key="12">
    <source>
        <dbReference type="ARBA" id="ARBA00049038"/>
    </source>
</evidence>
<dbReference type="STRING" id="51511.ENSCSAVP00000002102"/>
<dbReference type="InterPro" id="IPR006091">
    <property type="entry name" value="Acyl-CoA_Oxase/DH_mid-dom"/>
</dbReference>
<dbReference type="InterPro" id="IPR046373">
    <property type="entry name" value="Acyl-CoA_Oxase/DH_mid-dom_sf"/>
</dbReference>
<dbReference type="GO" id="GO:0005737">
    <property type="term" value="C:cytoplasm"/>
    <property type="evidence" value="ECO:0007669"/>
    <property type="project" value="TreeGrafter"/>
</dbReference>
<name>H2Y9V4_CIOSA</name>
<keyword evidence="19" id="KW-1185">Reference proteome</keyword>
<keyword evidence="7 14" id="KW-0560">Oxidoreductase</keyword>
<dbReference type="InterPro" id="IPR036250">
    <property type="entry name" value="AcylCo_DH-like_C"/>
</dbReference>
<evidence type="ECO:0000259" key="17">
    <source>
        <dbReference type="Pfam" id="PF02771"/>
    </source>
</evidence>
<protein>
    <recommendedName>
        <fullName evidence="20">Acyl-CoA dehydrogenase 6</fullName>
    </recommendedName>
</protein>
<dbReference type="InterPro" id="IPR037069">
    <property type="entry name" value="AcylCoA_DH/ox_N_sf"/>
</dbReference>
<evidence type="ECO:0000259" key="15">
    <source>
        <dbReference type="Pfam" id="PF00441"/>
    </source>
</evidence>
<feature type="domain" description="Acyl-CoA oxidase/dehydrogenase middle" evidence="16">
    <location>
        <begin position="163"/>
        <end position="258"/>
    </location>
</feature>
<comment type="catalytic activity">
    <reaction evidence="8">
        <text>decanoyl-CoA + oxidized [electron-transfer flavoprotein] + H(+) = (2E)-decenoyl-CoA + reduced [electron-transfer flavoprotein]</text>
        <dbReference type="Rhea" id="RHEA:48176"/>
        <dbReference type="Rhea" id="RHEA-COMP:10685"/>
        <dbReference type="Rhea" id="RHEA-COMP:10686"/>
        <dbReference type="ChEBI" id="CHEBI:15378"/>
        <dbReference type="ChEBI" id="CHEBI:57692"/>
        <dbReference type="ChEBI" id="CHEBI:58307"/>
        <dbReference type="ChEBI" id="CHEBI:61406"/>
        <dbReference type="ChEBI" id="CHEBI:61430"/>
    </reaction>
    <physiologicalReaction direction="left-to-right" evidence="8">
        <dbReference type="Rhea" id="RHEA:48177"/>
    </physiologicalReaction>
</comment>
<comment type="similarity">
    <text evidence="3 14">Belongs to the acyl-CoA dehydrogenase family.</text>
</comment>
<proteinExistence type="inferred from homology"/>
<comment type="catalytic activity">
    <reaction evidence="9">
        <text>dodecanoyl-CoA + oxidized [electron-transfer flavoprotein] + H(+) = (2E)-dodecenoyl-CoA + reduced [electron-transfer flavoprotein]</text>
        <dbReference type="Rhea" id="RHEA:47296"/>
        <dbReference type="Rhea" id="RHEA-COMP:10685"/>
        <dbReference type="Rhea" id="RHEA-COMP:10686"/>
        <dbReference type="ChEBI" id="CHEBI:15378"/>
        <dbReference type="ChEBI" id="CHEBI:57330"/>
        <dbReference type="ChEBI" id="CHEBI:57375"/>
        <dbReference type="ChEBI" id="CHEBI:57692"/>
        <dbReference type="ChEBI" id="CHEBI:58307"/>
    </reaction>
    <physiologicalReaction direction="left-to-right" evidence="9">
        <dbReference type="Rhea" id="RHEA:47297"/>
    </physiologicalReaction>
</comment>
<evidence type="ECO:0000256" key="2">
    <source>
        <dbReference type="ARBA" id="ARBA00005198"/>
    </source>
</evidence>
<reference evidence="18" key="3">
    <citation type="submission" date="2025-09" db="UniProtKB">
        <authorList>
            <consortium name="Ensembl"/>
        </authorList>
    </citation>
    <scope>IDENTIFICATION</scope>
</reference>
<dbReference type="Pfam" id="PF00441">
    <property type="entry name" value="Acyl-CoA_dh_1"/>
    <property type="match status" value="1"/>
</dbReference>
<evidence type="ECO:0000256" key="3">
    <source>
        <dbReference type="ARBA" id="ARBA00009347"/>
    </source>
</evidence>
<evidence type="ECO:0000256" key="8">
    <source>
        <dbReference type="ARBA" id="ARBA00047546"/>
    </source>
</evidence>
<dbReference type="GO" id="GO:0003995">
    <property type="term" value="F:acyl-CoA dehydrogenase activity"/>
    <property type="evidence" value="ECO:0007669"/>
    <property type="project" value="InterPro"/>
</dbReference>
<dbReference type="InterPro" id="IPR009075">
    <property type="entry name" value="AcylCo_DH/oxidase_C"/>
</dbReference>
<evidence type="ECO:0000256" key="5">
    <source>
        <dbReference type="ARBA" id="ARBA00022827"/>
    </source>
</evidence>
<dbReference type="GO" id="GO:0050660">
    <property type="term" value="F:flavin adenine dinucleotide binding"/>
    <property type="evidence" value="ECO:0007669"/>
    <property type="project" value="InterPro"/>
</dbReference>
<evidence type="ECO:0000259" key="16">
    <source>
        <dbReference type="Pfam" id="PF02770"/>
    </source>
</evidence>
<evidence type="ECO:0000313" key="18">
    <source>
        <dbReference type="Ensembl" id="ENSCSAVP00000002102.1"/>
    </source>
</evidence>
<dbReference type="Pfam" id="PF02770">
    <property type="entry name" value="Acyl-CoA_dh_M"/>
    <property type="match status" value="1"/>
</dbReference>
<evidence type="ECO:0000256" key="7">
    <source>
        <dbReference type="ARBA" id="ARBA00023002"/>
    </source>
</evidence>
<dbReference type="Gene3D" id="2.40.110.10">
    <property type="entry name" value="Butyryl-CoA Dehydrogenase, subunit A, domain 2"/>
    <property type="match status" value="1"/>
</dbReference>
<dbReference type="PANTHER" id="PTHR48083:SF6">
    <property type="entry name" value="ACYL-COA DEHYDROGENASE 6"/>
    <property type="match status" value="1"/>
</dbReference>
<comment type="catalytic activity">
    <reaction evidence="10">
        <text>oxidized [electron-transfer flavoprotein] + hexadecanoyl-CoA + H(+) = (2E)-hexadecenoyl-CoA + reduced [electron-transfer flavoprotein]</text>
        <dbReference type="Rhea" id="RHEA:43448"/>
        <dbReference type="Rhea" id="RHEA-COMP:10685"/>
        <dbReference type="Rhea" id="RHEA-COMP:10686"/>
        <dbReference type="ChEBI" id="CHEBI:15378"/>
        <dbReference type="ChEBI" id="CHEBI:57379"/>
        <dbReference type="ChEBI" id="CHEBI:57692"/>
        <dbReference type="ChEBI" id="CHEBI:58307"/>
        <dbReference type="ChEBI" id="CHEBI:61526"/>
    </reaction>
    <physiologicalReaction direction="left-to-right" evidence="10">
        <dbReference type="Rhea" id="RHEA:43449"/>
    </physiologicalReaction>
</comment>
<dbReference type="InterPro" id="IPR009100">
    <property type="entry name" value="AcylCoA_DH/oxidase_NM_dom_sf"/>
</dbReference>
<comment type="cofactor">
    <cofactor evidence="1 14">
        <name>FAD</name>
        <dbReference type="ChEBI" id="CHEBI:57692"/>
    </cofactor>
</comment>
<dbReference type="OMA" id="YQCEKMG"/>
<dbReference type="InterPro" id="IPR006089">
    <property type="entry name" value="Acyl-CoA_DH_CS"/>
</dbReference>
<comment type="catalytic activity">
    <reaction evidence="12">
        <text>tetradecanoyl-CoA + oxidized [electron-transfer flavoprotein] + H(+) = (2E)-tetradecenoyl-CoA + reduced [electron-transfer flavoprotein]</text>
        <dbReference type="Rhea" id="RHEA:47316"/>
        <dbReference type="Rhea" id="RHEA-COMP:10685"/>
        <dbReference type="Rhea" id="RHEA-COMP:10686"/>
        <dbReference type="ChEBI" id="CHEBI:15378"/>
        <dbReference type="ChEBI" id="CHEBI:57385"/>
        <dbReference type="ChEBI" id="CHEBI:57692"/>
        <dbReference type="ChEBI" id="CHEBI:58307"/>
        <dbReference type="ChEBI" id="CHEBI:61405"/>
    </reaction>
    <physiologicalReaction direction="left-to-right" evidence="12">
        <dbReference type="Rhea" id="RHEA:47317"/>
    </physiologicalReaction>
</comment>
<dbReference type="Pfam" id="PF02771">
    <property type="entry name" value="Acyl-CoA_dh_N"/>
    <property type="match status" value="1"/>
</dbReference>
<accession>H2Y9V4</accession>
<evidence type="ECO:0000256" key="6">
    <source>
        <dbReference type="ARBA" id="ARBA00022946"/>
    </source>
</evidence>
<dbReference type="Proteomes" id="UP000007875">
    <property type="component" value="Unassembled WGS sequence"/>
</dbReference>
<dbReference type="GO" id="GO:0033539">
    <property type="term" value="P:fatty acid beta-oxidation using acyl-CoA dehydrogenase"/>
    <property type="evidence" value="ECO:0007669"/>
    <property type="project" value="TreeGrafter"/>
</dbReference>
<dbReference type="PROSITE" id="PS00072">
    <property type="entry name" value="ACYL_COA_DH_1"/>
    <property type="match status" value="1"/>
</dbReference>
<organism evidence="18 19">
    <name type="scientific">Ciona savignyi</name>
    <name type="common">Pacific transparent sea squirt</name>
    <dbReference type="NCBI Taxonomy" id="51511"/>
    <lineage>
        <taxon>Eukaryota</taxon>
        <taxon>Metazoa</taxon>
        <taxon>Chordata</taxon>
        <taxon>Tunicata</taxon>
        <taxon>Ascidiacea</taxon>
        <taxon>Phlebobranchia</taxon>
        <taxon>Cionidae</taxon>
        <taxon>Ciona</taxon>
    </lineage>
</organism>
<dbReference type="InterPro" id="IPR013786">
    <property type="entry name" value="AcylCoA_DH/ox_N"/>
</dbReference>
<dbReference type="InterPro" id="IPR050741">
    <property type="entry name" value="Acyl-CoA_dehydrogenase"/>
</dbReference>
<sequence>MLAIGVLRCVLNTSRSKLVAKPSCLRTTSKLLHSASFDLAEESIFTTDHEQLRSSLNKIIESEINPFVDAWEEGIFPAHTVFKTLGTAGFLGVSKPTEHGGLGLDYSFSIAAAEELGTIRCGAIPMAIGVQTDMATPALARFGSHELKELFLEPSIKGDMVACLGVSETGAGSDVASISTTATPDGDDLIINGGKMWTTNGTQADWMCCLANTSTGAAHANKSLICVPMDTPGIIVAKTIKKIGMLCSDTAQIFMEDVRVPKSYMIGEEGQGFTYQMLQFQEERMFAAAAALRPLEIAIEETIAYTRDRKIFGTSVLDNQVVHFRLAELQTEVEALRSMLYRTVGLYLKGHDVTKLASMCKLKAGRLAREATDACLQYWGGMGFVSESIISRYYRDFRLISIGGGADEVMLSIICKHLGTLPGRR</sequence>
<comment type="catalytic activity">
    <reaction evidence="11">
        <text>octanoyl-CoA + oxidized [electron-transfer flavoprotein] + H(+) = (2E)-octenoyl-CoA + reduced [electron-transfer flavoprotein]</text>
        <dbReference type="Rhea" id="RHEA:48180"/>
        <dbReference type="Rhea" id="RHEA-COMP:10685"/>
        <dbReference type="Rhea" id="RHEA-COMP:10686"/>
        <dbReference type="ChEBI" id="CHEBI:15378"/>
        <dbReference type="ChEBI" id="CHEBI:57386"/>
        <dbReference type="ChEBI" id="CHEBI:57692"/>
        <dbReference type="ChEBI" id="CHEBI:58307"/>
        <dbReference type="ChEBI" id="CHEBI:62242"/>
    </reaction>
    <physiologicalReaction direction="left-to-right" evidence="11">
        <dbReference type="Rhea" id="RHEA:48181"/>
    </physiologicalReaction>
</comment>
<evidence type="ECO:0000256" key="14">
    <source>
        <dbReference type="RuleBase" id="RU362125"/>
    </source>
</evidence>
<reference evidence="18" key="2">
    <citation type="submission" date="2025-08" db="UniProtKB">
        <authorList>
            <consortium name="Ensembl"/>
        </authorList>
    </citation>
    <scope>IDENTIFICATION</scope>
</reference>
<dbReference type="FunFam" id="2.40.110.10:FF:000002">
    <property type="entry name" value="Acyl-CoA dehydrogenase fadE12"/>
    <property type="match status" value="1"/>
</dbReference>
<keyword evidence="5 14" id="KW-0274">FAD</keyword>
<feature type="domain" description="Acyl-CoA dehydrogenase/oxidase N-terminal" evidence="17">
    <location>
        <begin position="46"/>
        <end position="159"/>
    </location>
</feature>
<evidence type="ECO:0000256" key="9">
    <source>
        <dbReference type="ARBA" id="ARBA00047893"/>
    </source>
</evidence>
<dbReference type="AlphaFoldDB" id="H2Y9V4"/>
<dbReference type="PANTHER" id="PTHR48083">
    <property type="entry name" value="MEDIUM-CHAIN SPECIFIC ACYL-COA DEHYDROGENASE, MITOCHONDRIAL-RELATED"/>
    <property type="match status" value="1"/>
</dbReference>
<dbReference type="GeneTree" id="ENSGT00940000164410"/>
<dbReference type="Ensembl" id="ENSCSAVT00000002139.1">
    <property type="protein sequence ID" value="ENSCSAVP00000002102.1"/>
    <property type="gene ID" value="ENSCSAVG00000001238.1"/>
</dbReference>
<evidence type="ECO:0000256" key="11">
    <source>
        <dbReference type="ARBA" id="ARBA00048877"/>
    </source>
</evidence>
<feature type="domain" description="Acyl-CoA dehydrogenase/oxidase C-terminal" evidence="15">
    <location>
        <begin position="270"/>
        <end position="418"/>
    </location>
</feature>
<keyword evidence="4 14" id="KW-0285">Flavoprotein</keyword>
<comment type="pathway">
    <text evidence="2">Lipid metabolism; mitochondrial fatty acid beta-oxidation.</text>
</comment>
<keyword evidence="6" id="KW-0809">Transit peptide</keyword>
<evidence type="ECO:0000256" key="10">
    <source>
        <dbReference type="ARBA" id="ARBA00047916"/>
    </source>
</evidence>
<comment type="catalytic activity">
    <reaction evidence="13">
        <text>hexanoyl-CoA + oxidized [electron-transfer flavoprotein] + H(+) = (2E)-hexenoyl-CoA + reduced [electron-transfer flavoprotein]</text>
        <dbReference type="Rhea" id="RHEA:43464"/>
        <dbReference type="Rhea" id="RHEA-COMP:10685"/>
        <dbReference type="Rhea" id="RHEA-COMP:10686"/>
        <dbReference type="ChEBI" id="CHEBI:15378"/>
        <dbReference type="ChEBI" id="CHEBI:57692"/>
        <dbReference type="ChEBI" id="CHEBI:58307"/>
        <dbReference type="ChEBI" id="CHEBI:62077"/>
        <dbReference type="ChEBI" id="CHEBI:62620"/>
    </reaction>
    <physiologicalReaction direction="left-to-right" evidence="13">
        <dbReference type="Rhea" id="RHEA:43465"/>
    </physiologicalReaction>
</comment>